<evidence type="ECO:0000256" key="1">
    <source>
        <dbReference type="ARBA" id="ARBA00022679"/>
    </source>
</evidence>
<dbReference type="InterPro" id="IPR048284">
    <property type="entry name" value="EryCIII-like_N"/>
</dbReference>
<dbReference type="Gene3D" id="3.40.50.2000">
    <property type="entry name" value="Glycogen Phosphorylase B"/>
    <property type="match status" value="1"/>
</dbReference>
<gene>
    <name evidence="3" type="ORF">SU9_03961</name>
</gene>
<dbReference type="AlphaFoldDB" id="J1RV42"/>
<dbReference type="HOGENOM" id="CLU_2810410_0_0_11"/>
<name>J1RV42_9ACTN</name>
<reference evidence="3" key="1">
    <citation type="journal article" date="2012" name="J. Bacteriol.">
        <title>Genome Sequence of Streptomyces auratus Strain AGR0001, a Phoslactomycin-Producing Actinomycete.</title>
        <authorList>
            <person name="Han X."/>
            <person name="Li M."/>
            <person name="Ding Z."/>
            <person name="Zhao J."/>
            <person name="Ji K."/>
            <person name="Wen M."/>
            <person name="Lu T."/>
        </authorList>
    </citation>
    <scope>NUCLEOTIDE SEQUENCE [LARGE SCALE GENOMIC DNA]</scope>
    <source>
        <strain evidence="3">AGR0001</strain>
    </source>
</reference>
<evidence type="ECO:0000259" key="2">
    <source>
        <dbReference type="Pfam" id="PF21036"/>
    </source>
</evidence>
<dbReference type="PATRIC" id="fig|1160718.3.peg.819"/>
<feature type="domain" description="Erythromycin biosynthesis protein CIII-like N-terminal" evidence="2">
    <location>
        <begin position="22"/>
        <end position="56"/>
    </location>
</feature>
<dbReference type="SUPFAM" id="SSF53756">
    <property type="entry name" value="UDP-Glycosyltransferase/glycogen phosphorylase"/>
    <property type="match status" value="1"/>
</dbReference>
<sequence>MRLLFTTWAWPSHLYALVTQAWACRAAGHEVLVASQPALAAEIGRCGLPAAVVAATTSTRWPWCAVM</sequence>
<comment type="caution">
    <text evidence="3">The sequence shown here is derived from an EMBL/GenBank/DDBJ whole genome shotgun (WGS) entry which is preliminary data.</text>
</comment>
<proteinExistence type="predicted"/>
<keyword evidence="1" id="KW-0808">Transferase</keyword>
<protein>
    <submittedName>
        <fullName evidence="3">Protein IroB</fullName>
    </submittedName>
</protein>
<dbReference type="Pfam" id="PF21036">
    <property type="entry name" value="EryCIII-like_N"/>
    <property type="match status" value="1"/>
</dbReference>
<organism evidence="3">
    <name type="scientific">Streptomyces auratus AGR0001</name>
    <dbReference type="NCBI Taxonomy" id="1160718"/>
    <lineage>
        <taxon>Bacteria</taxon>
        <taxon>Bacillati</taxon>
        <taxon>Actinomycetota</taxon>
        <taxon>Actinomycetes</taxon>
        <taxon>Kitasatosporales</taxon>
        <taxon>Streptomycetaceae</taxon>
        <taxon>Streptomyces</taxon>
    </lineage>
</organism>
<dbReference type="EMBL" id="AJGV01000031">
    <property type="protein sequence ID" value="EJJ08374.1"/>
    <property type="molecule type" value="Genomic_DNA"/>
</dbReference>
<accession>J1RV42</accession>
<dbReference type="GO" id="GO:0016740">
    <property type="term" value="F:transferase activity"/>
    <property type="evidence" value="ECO:0007669"/>
    <property type="project" value="UniProtKB-KW"/>
</dbReference>
<evidence type="ECO:0000313" key="3">
    <source>
        <dbReference type="EMBL" id="EJJ08374.1"/>
    </source>
</evidence>
<dbReference type="STRING" id="1160718.SU9_03961"/>
<dbReference type="eggNOG" id="COG1819">
    <property type="taxonomic scope" value="Bacteria"/>
</dbReference>